<feature type="compositionally biased region" description="Polar residues" evidence="9">
    <location>
        <begin position="242"/>
        <end position="261"/>
    </location>
</feature>
<feature type="compositionally biased region" description="Low complexity" evidence="9">
    <location>
        <begin position="272"/>
        <end position="293"/>
    </location>
</feature>
<keyword evidence="7" id="KW-0005">Acetoin biosynthesis</keyword>
<keyword evidence="11" id="KW-1185">Reference proteome</keyword>
<evidence type="ECO:0000256" key="1">
    <source>
        <dbReference type="ARBA" id="ARBA00001784"/>
    </source>
</evidence>
<evidence type="ECO:0000256" key="2">
    <source>
        <dbReference type="ARBA" id="ARBA00005170"/>
    </source>
</evidence>
<comment type="similarity">
    <text evidence="3">Belongs to the alpha-acetolactate decarboxylase family.</text>
</comment>
<reference evidence="10 11" key="1">
    <citation type="submission" date="2019-02" db="EMBL/GenBank/DDBJ databases">
        <title>Deep-cultivation of Planctomycetes and their phenomic and genomic characterization uncovers novel biology.</title>
        <authorList>
            <person name="Wiegand S."/>
            <person name="Jogler M."/>
            <person name="Boedeker C."/>
            <person name="Pinto D."/>
            <person name="Vollmers J."/>
            <person name="Rivas-Marin E."/>
            <person name="Kohn T."/>
            <person name="Peeters S.H."/>
            <person name="Heuer A."/>
            <person name="Rast P."/>
            <person name="Oberbeckmann S."/>
            <person name="Bunk B."/>
            <person name="Jeske O."/>
            <person name="Meyerdierks A."/>
            <person name="Storesund J.E."/>
            <person name="Kallscheuer N."/>
            <person name="Luecker S."/>
            <person name="Lage O.M."/>
            <person name="Pohl T."/>
            <person name="Merkel B.J."/>
            <person name="Hornburger P."/>
            <person name="Mueller R.-W."/>
            <person name="Bruemmer F."/>
            <person name="Labrenz M."/>
            <person name="Spormann A.M."/>
            <person name="Op den Camp H."/>
            <person name="Overmann J."/>
            <person name="Amann R."/>
            <person name="Jetten M.S.M."/>
            <person name="Mascher T."/>
            <person name="Medema M.H."/>
            <person name="Devos D.P."/>
            <person name="Kaster A.-K."/>
            <person name="Ovreas L."/>
            <person name="Rohde M."/>
            <person name="Galperin M.Y."/>
            <person name="Jogler C."/>
        </authorList>
    </citation>
    <scope>NUCLEOTIDE SEQUENCE [LARGE SCALE GENOMIC DNA]</scope>
    <source>
        <strain evidence="10 11">KS4</strain>
    </source>
</reference>
<dbReference type="PANTHER" id="PTHR35524">
    <property type="entry name" value="ALPHA-ACETOLACTATE DECARBOXYLASE"/>
    <property type="match status" value="1"/>
</dbReference>
<evidence type="ECO:0000256" key="3">
    <source>
        <dbReference type="ARBA" id="ARBA00007106"/>
    </source>
</evidence>
<dbReference type="OrthoDB" id="8612680at2"/>
<keyword evidence="8 10" id="KW-0456">Lyase</keyword>
<evidence type="ECO:0000256" key="5">
    <source>
        <dbReference type="ARBA" id="ARBA00020164"/>
    </source>
</evidence>
<comment type="catalytic activity">
    <reaction evidence="1">
        <text>(2S)-2-acetolactate + H(+) = (R)-acetoin + CO2</text>
        <dbReference type="Rhea" id="RHEA:21580"/>
        <dbReference type="ChEBI" id="CHEBI:15378"/>
        <dbReference type="ChEBI" id="CHEBI:15686"/>
        <dbReference type="ChEBI" id="CHEBI:16526"/>
        <dbReference type="ChEBI" id="CHEBI:58476"/>
        <dbReference type="EC" id="4.1.1.5"/>
    </reaction>
</comment>
<evidence type="ECO:0000313" key="11">
    <source>
        <dbReference type="Proteomes" id="UP000317369"/>
    </source>
</evidence>
<dbReference type="AlphaFoldDB" id="A0A517YZ82"/>
<sequence length="293" mass="32792">MKPYIQIHAALLLIVLLILTACERKSSQTSTATQINTIHSLYTAQYDGIITSAELSSYGNFGLGSFTGLDGELIMLDGILYKADENGKPTIASPSITIPFATVTFFASETDIPINQSQQLVDVNDMLVLDRHMCENKPYAIKIKGRFNYIHYRSWPKQNPPYIGLNSLANIEKRYLAKDIDATLIGFYFPQWFGHVNTISFHYHFISDDHTIAGHVLDTNIHNAIVQVDPIDKLDIIFTQSKTSPSQPTNEYPSAAPNTIVTPRPRDVREGNNNPNHNKPNPQIPNNPSNPNR</sequence>
<keyword evidence="6" id="KW-0210">Decarboxylase</keyword>
<evidence type="ECO:0000313" key="10">
    <source>
        <dbReference type="EMBL" id="QDU35535.1"/>
    </source>
</evidence>
<dbReference type="EMBL" id="CP036425">
    <property type="protein sequence ID" value="QDU35535.1"/>
    <property type="molecule type" value="Genomic_DNA"/>
</dbReference>
<evidence type="ECO:0000256" key="4">
    <source>
        <dbReference type="ARBA" id="ARBA00013204"/>
    </source>
</evidence>
<organism evidence="10 11">
    <name type="scientific">Poriferisphaera corsica</name>
    <dbReference type="NCBI Taxonomy" id="2528020"/>
    <lineage>
        <taxon>Bacteria</taxon>
        <taxon>Pseudomonadati</taxon>
        <taxon>Planctomycetota</taxon>
        <taxon>Phycisphaerae</taxon>
        <taxon>Phycisphaerales</taxon>
        <taxon>Phycisphaeraceae</taxon>
        <taxon>Poriferisphaera</taxon>
    </lineage>
</organism>
<dbReference type="Gene3D" id="3.30.1330.80">
    <property type="entry name" value="Hypothetical protein, similar to alpha- acetolactate decarboxylase, domain 2"/>
    <property type="match status" value="2"/>
</dbReference>
<evidence type="ECO:0000256" key="8">
    <source>
        <dbReference type="ARBA" id="ARBA00023239"/>
    </source>
</evidence>
<accession>A0A517YZ82</accession>
<evidence type="ECO:0000256" key="6">
    <source>
        <dbReference type="ARBA" id="ARBA00022793"/>
    </source>
</evidence>
<protein>
    <recommendedName>
        <fullName evidence="5">Alpha-acetolactate decarboxylase</fullName>
        <ecNumber evidence="4">4.1.1.5</ecNumber>
    </recommendedName>
</protein>
<dbReference type="GO" id="GO:0045151">
    <property type="term" value="P:acetoin biosynthetic process"/>
    <property type="evidence" value="ECO:0007669"/>
    <property type="project" value="UniProtKB-KW"/>
</dbReference>
<name>A0A517YZ82_9BACT</name>
<dbReference type="CDD" id="cd17299">
    <property type="entry name" value="acetolactate_decarboxylase"/>
    <property type="match status" value="1"/>
</dbReference>
<dbReference type="EC" id="4.1.1.5" evidence="4"/>
<evidence type="ECO:0000256" key="7">
    <source>
        <dbReference type="ARBA" id="ARBA00023061"/>
    </source>
</evidence>
<dbReference type="PANTHER" id="PTHR35524:SF1">
    <property type="entry name" value="ALPHA-ACETOLACTATE DECARBOXYLASE"/>
    <property type="match status" value="1"/>
</dbReference>
<comment type="pathway">
    <text evidence="2">Polyol metabolism; (R,R)-butane-2,3-diol biosynthesis; (R,R)-butane-2,3-diol from pyruvate: step 2/3.</text>
</comment>
<evidence type="ECO:0000256" key="9">
    <source>
        <dbReference type="SAM" id="MobiDB-lite"/>
    </source>
</evidence>
<dbReference type="GO" id="GO:0047605">
    <property type="term" value="F:acetolactate decarboxylase activity"/>
    <property type="evidence" value="ECO:0007669"/>
    <property type="project" value="UniProtKB-EC"/>
</dbReference>
<proteinExistence type="inferred from homology"/>
<dbReference type="UniPathway" id="UPA00626">
    <property type="reaction ID" value="UER00678"/>
</dbReference>
<feature type="region of interest" description="Disordered" evidence="9">
    <location>
        <begin position="242"/>
        <end position="293"/>
    </location>
</feature>
<dbReference type="Pfam" id="PF03306">
    <property type="entry name" value="AAL_decarboxy"/>
    <property type="match status" value="1"/>
</dbReference>
<dbReference type="Proteomes" id="UP000317369">
    <property type="component" value="Chromosome"/>
</dbReference>
<dbReference type="SUPFAM" id="SSF117856">
    <property type="entry name" value="AF0104/ALDC/Ptd012-like"/>
    <property type="match status" value="1"/>
</dbReference>
<dbReference type="RefSeq" id="WP_145081035.1">
    <property type="nucleotide sequence ID" value="NZ_CP036425.1"/>
</dbReference>
<dbReference type="PROSITE" id="PS51257">
    <property type="entry name" value="PROKAR_LIPOPROTEIN"/>
    <property type="match status" value="1"/>
</dbReference>
<dbReference type="InterPro" id="IPR005128">
    <property type="entry name" value="Acetolactate_a_deCO2ase"/>
</dbReference>
<dbReference type="KEGG" id="pcor:KS4_36180"/>
<gene>
    <name evidence="10" type="primary">aldB_1</name>
    <name evidence="10" type="ORF">KS4_36180</name>
</gene>